<reference evidence="3" key="2">
    <citation type="submission" date="2020-01" db="EMBL/GenBank/DDBJ databases">
        <authorList>
            <person name="Korhonen P.K.K."/>
            <person name="Guangxu M.G."/>
            <person name="Wang T.W."/>
            <person name="Stroehlein A.J.S."/>
            <person name="Young N.D."/>
            <person name="Ang C.-S.A."/>
            <person name="Fernando D.W.F."/>
            <person name="Lu H.L."/>
            <person name="Taylor S.T."/>
            <person name="Ehtesham M.E.M."/>
            <person name="Najaraj S.H.N."/>
            <person name="Harsha G.H.G."/>
            <person name="Madugundu A.M."/>
            <person name="Renuse S.R."/>
            <person name="Holt D.H."/>
            <person name="Pandey A.P."/>
            <person name="Papenfuss A.P."/>
            <person name="Gasser R.B.G."/>
            <person name="Fischer K.F."/>
        </authorList>
    </citation>
    <scope>NUCLEOTIDE SEQUENCE</scope>
    <source>
        <strain evidence="3">SSS_KF_BRIS2020</strain>
    </source>
</reference>
<keyword evidence="2" id="KW-0472">Membrane</keyword>
<organism evidence="3">
    <name type="scientific">Sarcoptes scabiei</name>
    <name type="common">Itch mite</name>
    <name type="synonym">Acarus scabiei</name>
    <dbReference type="NCBI Taxonomy" id="52283"/>
    <lineage>
        <taxon>Eukaryota</taxon>
        <taxon>Metazoa</taxon>
        <taxon>Ecdysozoa</taxon>
        <taxon>Arthropoda</taxon>
        <taxon>Chelicerata</taxon>
        <taxon>Arachnida</taxon>
        <taxon>Acari</taxon>
        <taxon>Acariformes</taxon>
        <taxon>Sarcoptiformes</taxon>
        <taxon>Astigmata</taxon>
        <taxon>Psoroptidia</taxon>
        <taxon>Sarcoptoidea</taxon>
        <taxon>Sarcoptidae</taxon>
        <taxon>Sarcoptinae</taxon>
        <taxon>Sarcoptes</taxon>
    </lineage>
</organism>
<sequence>MSQILDEEFFDVNDGEDEDENEIRRSKSTKSKLYDSNNSKSVINNRSTYLSIENLDNRRQRLFRFLNLIKFMLTIILMLQYTISLLFLLTYDLRLWIDYCPKSISSIQIFIQIFSLISIIGLFLVWQHDRFHLFWFFLLINFFLIEIRFEVLNRFIHYQFDDIEIEFYGDNFSNESIIYGLGQCAIAMKIWLAINIDLNLIGFAYSFIFNIGPYLLSGCHFLSNRCCYCIRWICCRCCYQRRRFRYHPHQYDRNRLEKSQHL</sequence>
<keyword evidence="2" id="KW-1133">Transmembrane helix</keyword>
<accession>A0A834VFT5</accession>
<evidence type="ECO:0000313" key="4">
    <source>
        <dbReference type="EnsemblMetazoa" id="KAF7493544.1"/>
    </source>
</evidence>
<dbReference type="EMBL" id="WVUK01000055">
    <property type="protein sequence ID" value="KAF7493544.1"/>
    <property type="molecule type" value="Genomic_DNA"/>
</dbReference>
<dbReference type="AlphaFoldDB" id="A0A834VFT5"/>
<evidence type="ECO:0000313" key="3">
    <source>
        <dbReference type="EMBL" id="KAF7493544.1"/>
    </source>
</evidence>
<protein>
    <submittedName>
        <fullName evidence="3 4">Uncharacterized protein</fullName>
    </submittedName>
</protein>
<keyword evidence="2" id="KW-0812">Transmembrane</keyword>
<reference evidence="4" key="3">
    <citation type="submission" date="2022-06" db="UniProtKB">
        <authorList>
            <consortium name="EnsemblMetazoa"/>
        </authorList>
    </citation>
    <scope>IDENTIFICATION</scope>
</reference>
<keyword evidence="5" id="KW-1185">Reference proteome</keyword>
<feature type="region of interest" description="Disordered" evidence="1">
    <location>
        <begin position="15"/>
        <end position="36"/>
    </location>
</feature>
<proteinExistence type="predicted"/>
<gene>
    <name evidence="3" type="ORF">SSS_4976</name>
</gene>
<dbReference type="Proteomes" id="UP000070412">
    <property type="component" value="Unassembled WGS sequence"/>
</dbReference>
<feature type="transmembrane region" description="Helical" evidence="2">
    <location>
        <begin position="68"/>
        <end position="89"/>
    </location>
</feature>
<reference evidence="5" key="1">
    <citation type="journal article" date="2020" name="PLoS Negl. Trop. Dis.">
        <title>High-quality nuclear genome for Sarcoptes scabiei-A critical resource for a neglected parasite.</title>
        <authorList>
            <person name="Korhonen P.K."/>
            <person name="Gasser R.B."/>
            <person name="Ma G."/>
            <person name="Wang T."/>
            <person name="Stroehlein A.J."/>
            <person name="Young N.D."/>
            <person name="Ang C.S."/>
            <person name="Fernando D.D."/>
            <person name="Lu H.C."/>
            <person name="Taylor S."/>
            <person name="Reynolds S.L."/>
            <person name="Mofiz E."/>
            <person name="Najaraj S.H."/>
            <person name="Gowda H."/>
            <person name="Madugundu A."/>
            <person name="Renuse S."/>
            <person name="Holt D."/>
            <person name="Pandey A."/>
            <person name="Papenfuss A.T."/>
            <person name="Fischer K."/>
        </authorList>
    </citation>
    <scope>NUCLEOTIDE SEQUENCE [LARGE SCALE GENOMIC DNA]</scope>
</reference>
<evidence type="ECO:0000256" key="2">
    <source>
        <dbReference type="SAM" id="Phobius"/>
    </source>
</evidence>
<feature type="transmembrane region" description="Helical" evidence="2">
    <location>
        <begin position="133"/>
        <end position="156"/>
    </location>
</feature>
<feature type="transmembrane region" description="Helical" evidence="2">
    <location>
        <begin position="201"/>
        <end position="223"/>
    </location>
</feature>
<evidence type="ECO:0000313" key="5">
    <source>
        <dbReference type="Proteomes" id="UP000070412"/>
    </source>
</evidence>
<dbReference type="EnsemblMetazoa" id="SSS_4976s_mrna">
    <property type="protein sequence ID" value="KAF7493544.1"/>
    <property type="gene ID" value="SSS_4976"/>
</dbReference>
<evidence type="ECO:0000256" key="1">
    <source>
        <dbReference type="SAM" id="MobiDB-lite"/>
    </source>
</evidence>
<name>A0A834VFT5_SARSC</name>
<feature type="transmembrane region" description="Helical" evidence="2">
    <location>
        <begin position="109"/>
        <end position="126"/>
    </location>
</feature>